<dbReference type="InterPro" id="IPR034242">
    <property type="entry name" value="MauL"/>
</dbReference>
<evidence type="ECO:0000313" key="2">
    <source>
        <dbReference type="Proteomes" id="UP000184268"/>
    </source>
</evidence>
<dbReference type="EMBL" id="FQXG01000002">
    <property type="protein sequence ID" value="SHH32275.1"/>
    <property type="molecule type" value="Genomic_DNA"/>
</dbReference>
<dbReference type="InterPro" id="IPR008972">
    <property type="entry name" value="Cupredoxin"/>
</dbReference>
<dbReference type="CDD" id="cd04221">
    <property type="entry name" value="MauL"/>
    <property type="match status" value="1"/>
</dbReference>
<dbReference type="Proteomes" id="UP000184268">
    <property type="component" value="Unassembled WGS sequence"/>
</dbReference>
<gene>
    <name evidence="1" type="ORF">SAMN02745129_1834</name>
</gene>
<proteinExistence type="predicted"/>
<keyword evidence="2" id="KW-1185">Reference proteome</keyword>
<protein>
    <submittedName>
        <fullName evidence="1">Plastocyanin</fullName>
    </submittedName>
</protein>
<dbReference type="Gene3D" id="2.60.40.420">
    <property type="entry name" value="Cupredoxins - blue copper proteins"/>
    <property type="match status" value="1"/>
</dbReference>
<name>A0A1M5S1G7_9GAMM</name>
<evidence type="ECO:0000313" key="1">
    <source>
        <dbReference type="EMBL" id="SHH32275.1"/>
    </source>
</evidence>
<dbReference type="SUPFAM" id="SSF49503">
    <property type="entry name" value="Cupredoxins"/>
    <property type="match status" value="1"/>
</dbReference>
<reference evidence="1 2" key="1">
    <citation type="submission" date="2016-11" db="EMBL/GenBank/DDBJ databases">
        <authorList>
            <person name="Jaros S."/>
            <person name="Januszkiewicz K."/>
            <person name="Wedrychowicz H."/>
        </authorList>
    </citation>
    <scope>NUCLEOTIDE SEQUENCE [LARGE SCALE GENOMIC DNA]</scope>
    <source>
        <strain evidence="1 2">DSM 16917</strain>
    </source>
</reference>
<dbReference type="AlphaFoldDB" id="A0A1M5S1G7"/>
<dbReference type="STRING" id="299255.SAMN02745129_1834"/>
<accession>A0A1M5S1G7</accession>
<sequence>MIAIFCLVVSTGAQAERFGIKVLTSKGEPIEHAVAALIPKDSTTIPPLIPSEPAVLDQIDRQFKPYVLAIQAGQRVSFPNSDSIKHHVYSFSDPKTFELRLYKDKIPEPLEFETPGIVALGCNIHDWMIGYIYVAESPWFGISAADGEIGIDLPAGEYRLKVWHPLMQEIDLQREQDVTIGAALQQEWMLKAPLHSPNFGGLADEFDDY</sequence>
<organism evidence="1 2">
    <name type="scientific">Ferrimonas marina</name>
    <dbReference type="NCBI Taxonomy" id="299255"/>
    <lineage>
        <taxon>Bacteria</taxon>
        <taxon>Pseudomonadati</taxon>
        <taxon>Pseudomonadota</taxon>
        <taxon>Gammaproteobacteria</taxon>
        <taxon>Alteromonadales</taxon>
        <taxon>Ferrimonadaceae</taxon>
        <taxon>Ferrimonas</taxon>
    </lineage>
</organism>